<dbReference type="VEuPathDB" id="FungiDB:FOZG_16350"/>
<organism evidence="2">
    <name type="scientific">Fusarium oxysporum Fo47</name>
    <dbReference type="NCBI Taxonomy" id="660027"/>
    <lineage>
        <taxon>Eukaryota</taxon>
        <taxon>Fungi</taxon>
        <taxon>Dikarya</taxon>
        <taxon>Ascomycota</taxon>
        <taxon>Pezizomycotina</taxon>
        <taxon>Sordariomycetes</taxon>
        <taxon>Hypocreomycetidae</taxon>
        <taxon>Hypocreales</taxon>
        <taxon>Nectriaceae</taxon>
        <taxon>Fusarium</taxon>
        <taxon>Fusarium oxysporum species complex</taxon>
    </lineage>
</organism>
<dbReference type="Proteomes" id="UP000030766">
    <property type="component" value="Unassembled WGS sequence"/>
</dbReference>
<reference evidence="2" key="1">
    <citation type="submission" date="2011-06" db="EMBL/GenBank/DDBJ databases">
        <title>The Genome Sequence of Fusarium oxysporum Fo47.</title>
        <authorList>
            <consortium name="The Broad Institute Genome Sequencing Platform"/>
            <person name="Ma L.-J."/>
            <person name="Gale L.R."/>
            <person name="Schwartz D.C."/>
            <person name="Zhou S."/>
            <person name="Corby-Kistler H."/>
            <person name="Young S.K."/>
            <person name="Zeng Q."/>
            <person name="Gargeya S."/>
            <person name="Fitzgerald M."/>
            <person name="Haas B."/>
            <person name="Abouelleil A."/>
            <person name="Alvarado L."/>
            <person name="Arachchi H.M."/>
            <person name="Berlin A."/>
            <person name="Brown A."/>
            <person name="Chapman S.B."/>
            <person name="Chen Z."/>
            <person name="Dunbar C."/>
            <person name="Freedman E."/>
            <person name="Gearin G."/>
            <person name="Gellesch M."/>
            <person name="Goldberg J."/>
            <person name="Griggs A."/>
            <person name="Gujja S."/>
            <person name="Heiman D."/>
            <person name="Howarth C."/>
            <person name="Larson L."/>
            <person name="Lui A."/>
            <person name="MacDonald P.J.P."/>
            <person name="Mehta T."/>
            <person name="Montmayeur A."/>
            <person name="Murphy C."/>
            <person name="Neiman D."/>
            <person name="Pearson M."/>
            <person name="Priest M."/>
            <person name="Roberts A."/>
            <person name="Saif S."/>
            <person name="Shea T."/>
            <person name="Shenoy N."/>
            <person name="Sisk P."/>
            <person name="Stolte C."/>
            <person name="Sykes S."/>
            <person name="Wortman J."/>
            <person name="Nusbaum C."/>
            <person name="Birren B."/>
        </authorList>
    </citation>
    <scope>NUCLEOTIDE SEQUENCE [LARGE SCALE GENOMIC DNA]</scope>
    <source>
        <strain evidence="2">Fo47</strain>
    </source>
</reference>
<proteinExistence type="predicted"/>
<dbReference type="AlphaFoldDB" id="W9JI72"/>
<dbReference type="EMBL" id="JH717910">
    <property type="protein sequence ID" value="EWZ30184.1"/>
    <property type="molecule type" value="Genomic_DNA"/>
</dbReference>
<name>W9JI72_FUSOX</name>
<gene>
    <name evidence="2" type="ORF">FOZG_16350</name>
</gene>
<evidence type="ECO:0000313" key="2">
    <source>
        <dbReference type="EMBL" id="EWZ30184.1"/>
    </source>
</evidence>
<sequence>MPKPSETSVFTRTDNTAGNQEKVEKLASQWKGKGIEITVGPERITFRAEVNIR</sequence>
<feature type="compositionally biased region" description="Polar residues" evidence="1">
    <location>
        <begin position="1"/>
        <end position="19"/>
    </location>
</feature>
<feature type="region of interest" description="Disordered" evidence="1">
    <location>
        <begin position="1"/>
        <end position="22"/>
    </location>
</feature>
<reference evidence="2" key="2">
    <citation type="submission" date="2012-06" db="EMBL/GenBank/DDBJ databases">
        <title>Annotation of the Genome Sequence of Fusarium oxysporum Fo47.</title>
        <authorList>
            <consortium name="The Broad Institute Genomics Platform"/>
            <person name="Ma L.-J."/>
            <person name="Corby-Kistler H."/>
            <person name="Broz K."/>
            <person name="Gale L.R."/>
            <person name="Jonkers W."/>
            <person name="O'Donnell K."/>
            <person name="Ploetz R."/>
            <person name="Steinberg C."/>
            <person name="Schwartz D.C."/>
            <person name="VanEtten H."/>
            <person name="Zhou S."/>
            <person name="Young S.K."/>
            <person name="Zeng Q."/>
            <person name="Gargeya S."/>
            <person name="Fitzgerald M."/>
            <person name="Abouelleil A."/>
            <person name="Alvarado L."/>
            <person name="Chapman S.B."/>
            <person name="Gainer-Dewar J."/>
            <person name="Goldberg J."/>
            <person name="Griggs A."/>
            <person name="Gujja S."/>
            <person name="Hansen M."/>
            <person name="Howarth C."/>
            <person name="Imamovic A."/>
            <person name="Ireland A."/>
            <person name="Larimer J."/>
            <person name="McCowan C."/>
            <person name="Murphy C."/>
            <person name="Pearson M."/>
            <person name="Poon T.W."/>
            <person name="Priest M."/>
            <person name="Roberts A."/>
            <person name="Saif S."/>
            <person name="Shea T."/>
            <person name="Sykes S."/>
            <person name="Wortman J."/>
            <person name="Nusbaum C."/>
            <person name="Birren B."/>
        </authorList>
    </citation>
    <scope>NUCLEOTIDE SEQUENCE</scope>
    <source>
        <strain evidence="2">Fo47</strain>
    </source>
</reference>
<protein>
    <submittedName>
        <fullName evidence="2">Uncharacterized protein</fullName>
    </submittedName>
</protein>
<evidence type="ECO:0000256" key="1">
    <source>
        <dbReference type="SAM" id="MobiDB-lite"/>
    </source>
</evidence>
<accession>W9JI72</accession>
<dbReference type="HOGENOM" id="CLU_3068736_0_0_1"/>